<evidence type="ECO:0000313" key="3">
    <source>
        <dbReference type="Proteomes" id="UP001164286"/>
    </source>
</evidence>
<dbReference type="GeneID" id="77727025"/>
<dbReference type="EMBL" id="JAKWFO010000001">
    <property type="protein sequence ID" value="KAI9639335.1"/>
    <property type="molecule type" value="Genomic_DNA"/>
</dbReference>
<dbReference type="Proteomes" id="UP001164286">
    <property type="component" value="Unassembled WGS sequence"/>
</dbReference>
<dbReference type="RefSeq" id="XP_052949112.1">
    <property type="nucleotide sequence ID" value="XM_053087820.1"/>
</dbReference>
<evidence type="ECO:0000256" key="1">
    <source>
        <dbReference type="SAM" id="MobiDB-lite"/>
    </source>
</evidence>
<accession>A0AA38HF79</accession>
<sequence length="374" mass="40981">MSSFLSCVPSLIDAFSAVRTFLTGALSASDEAVKTTITRSGNTIYDWRALDCGTPPQGRDIPQVAETTATDVLGVYTYDPKAASQGGSHQPPSEPDERYTDDPTPEPAPVNIQNLYILRQKVDGSRDEADHISNIVPVDLMKGFCGGMAVLDLPPETVSTPVPGSTAFPYPSNFDRIVRLTNGRGYCEDFYSRYDTVLQSFVGGDAELVLLYTPDGARAVPARDPGLRRSTMTAGNLLEWSQDDTVGKGTSQKITLALNIPRQHPLPWVAECESVTPEQQVRGMVQRSFTHRWTEPEIEQMMARQNVVYVPQEETIQDSATQTGGESAPLAVEDPDVGSAEGFITTSHLQHALSMREEMKAYLQKGEQRTGWFS</sequence>
<name>A0AA38HF79_9TREE</name>
<organism evidence="2 3">
    <name type="scientific">Dioszegia hungarica</name>
    <dbReference type="NCBI Taxonomy" id="4972"/>
    <lineage>
        <taxon>Eukaryota</taxon>
        <taxon>Fungi</taxon>
        <taxon>Dikarya</taxon>
        <taxon>Basidiomycota</taxon>
        <taxon>Agaricomycotina</taxon>
        <taxon>Tremellomycetes</taxon>
        <taxon>Tremellales</taxon>
        <taxon>Bulleribasidiaceae</taxon>
        <taxon>Dioszegia</taxon>
    </lineage>
</organism>
<keyword evidence="3" id="KW-1185">Reference proteome</keyword>
<reference evidence="2" key="1">
    <citation type="journal article" date="2022" name="G3 (Bethesda)">
        <title>High quality genome of the basidiomycete yeast Dioszegia hungarica PDD-24b-2 isolated from cloud water.</title>
        <authorList>
            <person name="Jarrige D."/>
            <person name="Haridas S."/>
            <person name="Bleykasten-Grosshans C."/>
            <person name="Joly M."/>
            <person name="Nadalig T."/>
            <person name="Sancelme M."/>
            <person name="Vuilleumier S."/>
            <person name="Grigoriev I.V."/>
            <person name="Amato P."/>
            <person name="Bringel F."/>
        </authorList>
    </citation>
    <scope>NUCLEOTIDE SEQUENCE</scope>
    <source>
        <strain evidence="2">PDD-24b-2</strain>
    </source>
</reference>
<feature type="region of interest" description="Disordered" evidence="1">
    <location>
        <begin position="80"/>
        <end position="109"/>
    </location>
</feature>
<dbReference type="AlphaFoldDB" id="A0AA38HF79"/>
<protein>
    <submittedName>
        <fullName evidence="2">Uncharacterized protein</fullName>
    </submittedName>
</protein>
<comment type="caution">
    <text evidence="2">The sequence shown here is derived from an EMBL/GenBank/DDBJ whole genome shotgun (WGS) entry which is preliminary data.</text>
</comment>
<evidence type="ECO:0000313" key="2">
    <source>
        <dbReference type="EMBL" id="KAI9639335.1"/>
    </source>
</evidence>
<gene>
    <name evidence="2" type="ORF">MKK02DRAFT_29420</name>
</gene>
<proteinExistence type="predicted"/>